<dbReference type="Proteomes" id="UP000195455">
    <property type="component" value="Unassembled WGS sequence"/>
</dbReference>
<feature type="transmembrane region" description="Helical" evidence="1">
    <location>
        <begin position="96"/>
        <end position="119"/>
    </location>
</feature>
<feature type="transmembrane region" description="Helical" evidence="1">
    <location>
        <begin position="165"/>
        <end position="184"/>
    </location>
</feature>
<accession>A0A1Y3UC01</accession>
<evidence type="ECO:0000256" key="1">
    <source>
        <dbReference type="SAM" id="Phobius"/>
    </source>
</evidence>
<organism evidence="2 3">
    <name type="scientific">Anaerotignum lactatifermentans</name>
    <dbReference type="NCBI Taxonomy" id="160404"/>
    <lineage>
        <taxon>Bacteria</taxon>
        <taxon>Bacillati</taxon>
        <taxon>Bacillota</taxon>
        <taxon>Clostridia</taxon>
        <taxon>Lachnospirales</taxon>
        <taxon>Anaerotignaceae</taxon>
        <taxon>Anaerotignum</taxon>
    </lineage>
</organism>
<gene>
    <name evidence="2" type="ORF">B5G26_00845</name>
</gene>
<proteinExistence type="predicted"/>
<keyword evidence="1" id="KW-1133">Transmembrane helix</keyword>
<feature type="transmembrane region" description="Helical" evidence="1">
    <location>
        <begin position="37"/>
        <end position="58"/>
    </location>
</feature>
<comment type="caution">
    <text evidence="2">The sequence shown here is derived from an EMBL/GenBank/DDBJ whole genome shotgun (WGS) entry which is preliminary data.</text>
</comment>
<name>A0A1Y3UC01_9FIRM</name>
<reference evidence="3" key="1">
    <citation type="submission" date="2017-04" db="EMBL/GenBank/DDBJ databases">
        <title>Function of individual gut microbiota members based on whole genome sequencing of pure cultures obtained from chicken caecum.</title>
        <authorList>
            <person name="Medvecky M."/>
            <person name="Cejkova D."/>
            <person name="Polansky O."/>
            <person name="Karasova D."/>
            <person name="Kubasova T."/>
            <person name="Cizek A."/>
            <person name="Rychlik I."/>
        </authorList>
    </citation>
    <scope>NUCLEOTIDE SEQUENCE [LARGE SCALE GENOMIC DNA]</scope>
    <source>
        <strain evidence="3">An75</strain>
    </source>
</reference>
<dbReference type="RefSeq" id="WP_087988356.1">
    <property type="nucleotide sequence ID" value="NZ_CALHYR010000082.1"/>
</dbReference>
<protein>
    <submittedName>
        <fullName evidence="2">Nucleoside recognition protein</fullName>
    </submittedName>
</protein>
<keyword evidence="1" id="KW-0472">Membrane</keyword>
<dbReference type="AlphaFoldDB" id="A0A1Y3UC01"/>
<keyword evidence="1" id="KW-0812">Transmembrane</keyword>
<feature type="transmembrane region" description="Helical" evidence="1">
    <location>
        <begin position="6"/>
        <end position="25"/>
    </location>
</feature>
<evidence type="ECO:0000313" key="3">
    <source>
        <dbReference type="Proteomes" id="UP000195455"/>
    </source>
</evidence>
<feature type="transmembrane region" description="Helical" evidence="1">
    <location>
        <begin position="131"/>
        <end position="153"/>
    </location>
</feature>
<evidence type="ECO:0000313" key="2">
    <source>
        <dbReference type="EMBL" id="OUN45605.1"/>
    </source>
</evidence>
<dbReference type="EMBL" id="NFHM01000001">
    <property type="protein sequence ID" value="OUN45605.1"/>
    <property type="molecule type" value="Genomic_DNA"/>
</dbReference>
<sequence>MLNVIWGFFLIGGILTGAFLGRMDLVTNAVIDGGRNAVELAFTMAGVVAVWSGILKIAEKGGMIDALAEKMEPFLDFLFPEVPRGHAARRYISANFAANFLGLGWAATPAGLLAMEELAKLNGKTGRASNAMCMFLVVNMSSLQLVTVNILAYRAEYGSAAPAEIMGAGIAATLGTTLVGILLAKILEGRGKHCDF</sequence>